<sequence>MSMSGRNVARLAVAGAIAVGAPLALAGTANAAPASAWDALAKCESGGNWAINTGNGYYGGLQFNLTTWRAYGGPGMPNQASRETQIAIAEKVLAKQGWGAWPSCSKKAGVTGYAASPGGAVAPAPVVRASAPAPAPAPAPAVAGPSYTVVAGDTLSKIAQRLGTSWQQLAQINGLANPNLINVGQVLRTA</sequence>
<feature type="domain" description="LysM" evidence="4">
    <location>
        <begin position="145"/>
        <end position="189"/>
    </location>
</feature>
<reference evidence="5 6" key="1">
    <citation type="journal article" date="2019" name="Int. J. Syst. Evol. Microbiol.">
        <title>The Global Catalogue of Microorganisms (GCM) 10K type strain sequencing project: providing services to taxonomists for standard genome sequencing and annotation.</title>
        <authorList>
            <consortium name="The Broad Institute Genomics Platform"/>
            <consortium name="The Broad Institute Genome Sequencing Center for Infectious Disease"/>
            <person name="Wu L."/>
            <person name="Ma J."/>
        </authorList>
    </citation>
    <scope>NUCLEOTIDE SEQUENCE [LARGE SCALE GENOMIC DNA]</scope>
    <source>
        <strain evidence="5 6">JCM 16009</strain>
    </source>
</reference>
<comment type="similarity">
    <text evidence="1">Belongs to the transglycosylase family. Rpf subfamily.</text>
</comment>
<evidence type="ECO:0000256" key="3">
    <source>
        <dbReference type="SAM" id="SignalP"/>
    </source>
</evidence>
<dbReference type="SUPFAM" id="SSF53955">
    <property type="entry name" value="Lysozyme-like"/>
    <property type="match status" value="1"/>
</dbReference>
<dbReference type="PROSITE" id="PS51782">
    <property type="entry name" value="LYSM"/>
    <property type="match status" value="1"/>
</dbReference>
<evidence type="ECO:0000259" key="4">
    <source>
        <dbReference type="PROSITE" id="PS51782"/>
    </source>
</evidence>
<dbReference type="InterPro" id="IPR018392">
    <property type="entry name" value="LysM"/>
</dbReference>
<keyword evidence="6" id="KW-1185">Reference proteome</keyword>
<keyword evidence="2" id="KW-0378">Hydrolase</keyword>
<evidence type="ECO:0000313" key="5">
    <source>
        <dbReference type="EMBL" id="GAA1869047.1"/>
    </source>
</evidence>
<organism evidence="5 6">
    <name type="scientific">Pseudonocardia ailaonensis</name>
    <dbReference type="NCBI Taxonomy" id="367279"/>
    <lineage>
        <taxon>Bacteria</taxon>
        <taxon>Bacillati</taxon>
        <taxon>Actinomycetota</taxon>
        <taxon>Actinomycetes</taxon>
        <taxon>Pseudonocardiales</taxon>
        <taxon>Pseudonocardiaceae</taxon>
        <taxon>Pseudonocardia</taxon>
    </lineage>
</organism>
<evidence type="ECO:0000313" key="6">
    <source>
        <dbReference type="Proteomes" id="UP001500449"/>
    </source>
</evidence>
<dbReference type="EMBL" id="BAAAQK010000024">
    <property type="protein sequence ID" value="GAA1869047.1"/>
    <property type="molecule type" value="Genomic_DNA"/>
</dbReference>
<evidence type="ECO:0000256" key="1">
    <source>
        <dbReference type="ARBA" id="ARBA00010830"/>
    </source>
</evidence>
<dbReference type="RefSeq" id="WP_344423823.1">
    <property type="nucleotide sequence ID" value="NZ_BAAAQK010000024.1"/>
</dbReference>
<name>A0ABN2NHG3_9PSEU</name>
<dbReference type="SUPFAM" id="SSF54106">
    <property type="entry name" value="LysM domain"/>
    <property type="match status" value="1"/>
</dbReference>
<protein>
    <submittedName>
        <fullName evidence="5">Transglycosylase family protein</fullName>
    </submittedName>
</protein>
<comment type="caution">
    <text evidence="5">The sequence shown here is derived from an EMBL/GenBank/DDBJ whole genome shotgun (WGS) entry which is preliminary data.</text>
</comment>
<dbReference type="Gene3D" id="1.10.530.10">
    <property type="match status" value="1"/>
</dbReference>
<feature type="signal peptide" evidence="3">
    <location>
        <begin position="1"/>
        <end position="31"/>
    </location>
</feature>
<dbReference type="PANTHER" id="PTHR33734">
    <property type="entry name" value="LYSM DOMAIN-CONTAINING GPI-ANCHORED PROTEIN 2"/>
    <property type="match status" value="1"/>
</dbReference>
<gene>
    <name evidence="5" type="ORF">GCM10009836_57010</name>
</gene>
<dbReference type="InterPro" id="IPR036779">
    <property type="entry name" value="LysM_dom_sf"/>
</dbReference>
<evidence type="ECO:0000256" key="2">
    <source>
        <dbReference type="ARBA" id="ARBA00022801"/>
    </source>
</evidence>
<dbReference type="CDD" id="cd00118">
    <property type="entry name" value="LysM"/>
    <property type="match status" value="1"/>
</dbReference>
<dbReference type="Pfam" id="PF06737">
    <property type="entry name" value="Transglycosylas"/>
    <property type="match status" value="1"/>
</dbReference>
<feature type="chain" id="PRO_5045904461" evidence="3">
    <location>
        <begin position="32"/>
        <end position="190"/>
    </location>
</feature>
<dbReference type="InterPro" id="IPR023346">
    <property type="entry name" value="Lysozyme-like_dom_sf"/>
</dbReference>
<dbReference type="Pfam" id="PF01476">
    <property type="entry name" value="LysM"/>
    <property type="match status" value="1"/>
</dbReference>
<dbReference type="InterPro" id="IPR010618">
    <property type="entry name" value="RPF"/>
</dbReference>
<dbReference type="Gene3D" id="3.10.350.10">
    <property type="entry name" value="LysM domain"/>
    <property type="match status" value="1"/>
</dbReference>
<dbReference type="SMART" id="SM00257">
    <property type="entry name" value="LysM"/>
    <property type="match status" value="1"/>
</dbReference>
<dbReference type="Proteomes" id="UP001500449">
    <property type="component" value="Unassembled WGS sequence"/>
</dbReference>
<accession>A0ABN2NHG3</accession>
<proteinExistence type="inferred from homology"/>
<dbReference type="CDD" id="cd13925">
    <property type="entry name" value="RPF"/>
    <property type="match status" value="1"/>
</dbReference>
<dbReference type="PANTHER" id="PTHR33734:SF22">
    <property type="entry name" value="MEMBRANE-BOUND LYTIC MUREIN TRANSGLYCOSYLASE D"/>
    <property type="match status" value="1"/>
</dbReference>
<keyword evidence="3" id="KW-0732">Signal</keyword>